<feature type="domain" description="HTH marR-type" evidence="6">
    <location>
        <begin position="30"/>
        <end position="158"/>
    </location>
</feature>
<keyword evidence="2" id="KW-0963">Cytoplasm</keyword>
<dbReference type="Gene3D" id="1.10.10.10">
    <property type="entry name" value="Winged helix-like DNA-binding domain superfamily/Winged helix DNA-binding domain"/>
    <property type="match status" value="1"/>
</dbReference>
<reference evidence="7 8" key="1">
    <citation type="submission" date="2018-06" db="EMBL/GenBank/DDBJ databases">
        <authorList>
            <consortium name="Pathogen Informatics"/>
            <person name="Doyle S."/>
        </authorList>
    </citation>
    <scope>NUCLEOTIDE SEQUENCE [LARGE SCALE GENOMIC DNA]</scope>
    <source>
        <strain evidence="7 8">NCTC1542</strain>
    </source>
</reference>
<dbReference type="PROSITE" id="PS50995">
    <property type="entry name" value="HTH_MARR_2"/>
    <property type="match status" value="1"/>
</dbReference>
<keyword evidence="3" id="KW-0805">Transcription regulation</keyword>
<evidence type="ECO:0000256" key="1">
    <source>
        <dbReference type="ARBA" id="ARBA00004496"/>
    </source>
</evidence>
<organism evidence="7 8">
    <name type="scientific">Mycolicibacterium fortuitum</name>
    <name type="common">Mycobacterium fortuitum</name>
    <dbReference type="NCBI Taxonomy" id="1766"/>
    <lineage>
        <taxon>Bacteria</taxon>
        <taxon>Bacillati</taxon>
        <taxon>Actinomycetota</taxon>
        <taxon>Actinomycetes</taxon>
        <taxon>Mycobacteriales</taxon>
        <taxon>Mycobacteriaceae</taxon>
        <taxon>Mycolicibacterium</taxon>
    </lineage>
</organism>
<dbReference type="PRINTS" id="PR00598">
    <property type="entry name" value="HTHMARR"/>
</dbReference>
<dbReference type="GO" id="GO:0003677">
    <property type="term" value="F:DNA binding"/>
    <property type="evidence" value="ECO:0007669"/>
    <property type="project" value="UniProtKB-KW"/>
</dbReference>
<evidence type="ECO:0000256" key="4">
    <source>
        <dbReference type="ARBA" id="ARBA00023125"/>
    </source>
</evidence>
<dbReference type="PANTHER" id="PTHR33164:SF5">
    <property type="entry name" value="ORGANIC HYDROPEROXIDE RESISTANCE TRANSCRIPTIONAL REGULATOR"/>
    <property type="match status" value="1"/>
</dbReference>
<keyword evidence="4" id="KW-0238">DNA-binding</keyword>
<name>A0A378V083_MYCFO</name>
<dbReference type="GO" id="GO:0006950">
    <property type="term" value="P:response to stress"/>
    <property type="evidence" value="ECO:0007669"/>
    <property type="project" value="TreeGrafter"/>
</dbReference>
<dbReference type="InterPro" id="IPR055166">
    <property type="entry name" value="Transc_reg_Sar_Rot_HTH"/>
</dbReference>
<evidence type="ECO:0000313" key="7">
    <source>
        <dbReference type="EMBL" id="SUA03738.1"/>
    </source>
</evidence>
<dbReference type="Proteomes" id="UP000255389">
    <property type="component" value="Unassembled WGS sequence"/>
</dbReference>
<evidence type="ECO:0000256" key="5">
    <source>
        <dbReference type="ARBA" id="ARBA00023163"/>
    </source>
</evidence>
<gene>
    <name evidence="7" type="primary">ohrR_1</name>
    <name evidence="7" type="ORF">NCTC1542_05224</name>
</gene>
<keyword evidence="5" id="KW-0804">Transcription</keyword>
<dbReference type="GO" id="GO:0003700">
    <property type="term" value="F:DNA-binding transcription factor activity"/>
    <property type="evidence" value="ECO:0007669"/>
    <property type="project" value="InterPro"/>
</dbReference>
<dbReference type="SMART" id="SM00347">
    <property type="entry name" value="HTH_MARR"/>
    <property type="match status" value="1"/>
</dbReference>
<evidence type="ECO:0000259" key="6">
    <source>
        <dbReference type="PROSITE" id="PS50995"/>
    </source>
</evidence>
<comment type="subcellular location">
    <subcellularLocation>
        <location evidence="1">Cytoplasm</location>
    </subcellularLocation>
</comment>
<evidence type="ECO:0000256" key="3">
    <source>
        <dbReference type="ARBA" id="ARBA00023015"/>
    </source>
</evidence>
<dbReference type="AlphaFoldDB" id="A0A378V083"/>
<accession>A0A378V083</accession>
<dbReference type="EMBL" id="UGQY01000004">
    <property type="protein sequence ID" value="SUA03738.1"/>
    <property type="molecule type" value="Genomic_DNA"/>
</dbReference>
<dbReference type="FunFam" id="1.10.10.10:FF:000163">
    <property type="entry name" value="MarR family transcriptional regulator"/>
    <property type="match status" value="1"/>
</dbReference>
<dbReference type="Pfam" id="PF22381">
    <property type="entry name" value="Staph_reg_Sar_Rot"/>
    <property type="match status" value="1"/>
</dbReference>
<protein>
    <submittedName>
        <fullName evidence="7">MarR family transcriptional regulator</fullName>
    </submittedName>
</protein>
<dbReference type="InterPro" id="IPR000835">
    <property type="entry name" value="HTH_MarR-typ"/>
</dbReference>
<dbReference type="InterPro" id="IPR036388">
    <property type="entry name" value="WH-like_DNA-bd_sf"/>
</dbReference>
<sequence>MNARGGTFHPIRLNRIRYDLAMAPEAPQLADFLCFAIYSANLAYGKAYKQILDKEGITYTQYIALVALSEQDHQTVGSLGEKLFLESNTLTPILKKLETLGYVTRQRDPDDERQVIVSLTDAGRALRAQTLEMDLIAATGLSLDELKTMQRGVSRLRDNLRNYSRSAIDPAATA</sequence>
<dbReference type="SUPFAM" id="SSF46785">
    <property type="entry name" value="Winged helix' DNA-binding domain"/>
    <property type="match status" value="1"/>
</dbReference>
<evidence type="ECO:0000313" key="8">
    <source>
        <dbReference type="Proteomes" id="UP000255389"/>
    </source>
</evidence>
<dbReference type="InterPro" id="IPR039422">
    <property type="entry name" value="MarR/SlyA-like"/>
</dbReference>
<evidence type="ECO:0000256" key="2">
    <source>
        <dbReference type="ARBA" id="ARBA00022490"/>
    </source>
</evidence>
<proteinExistence type="predicted"/>
<dbReference type="InterPro" id="IPR036390">
    <property type="entry name" value="WH_DNA-bd_sf"/>
</dbReference>
<dbReference type="GO" id="GO:0005737">
    <property type="term" value="C:cytoplasm"/>
    <property type="evidence" value="ECO:0007669"/>
    <property type="project" value="UniProtKB-SubCell"/>
</dbReference>
<dbReference type="PANTHER" id="PTHR33164">
    <property type="entry name" value="TRANSCRIPTIONAL REGULATOR, MARR FAMILY"/>
    <property type="match status" value="1"/>
</dbReference>